<dbReference type="AlphaFoldDB" id="A0A419F9I8"/>
<reference evidence="3 4" key="1">
    <citation type="journal article" date="2017" name="ISME J.">
        <title>Energy and carbon metabolisms in a deep terrestrial subsurface fluid microbial community.</title>
        <authorList>
            <person name="Momper L."/>
            <person name="Jungbluth S.P."/>
            <person name="Lee M.D."/>
            <person name="Amend J.P."/>
        </authorList>
    </citation>
    <scope>NUCLEOTIDE SEQUENCE [LARGE SCALE GENOMIC DNA]</scope>
    <source>
        <strain evidence="3">SURF_17</strain>
    </source>
</reference>
<dbReference type="InterPro" id="IPR008309">
    <property type="entry name" value="YdbL"/>
</dbReference>
<evidence type="ECO:0000313" key="3">
    <source>
        <dbReference type="EMBL" id="RJP75285.1"/>
    </source>
</evidence>
<feature type="coiled-coil region" evidence="1">
    <location>
        <begin position="130"/>
        <end position="157"/>
    </location>
</feature>
<evidence type="ECO:0000256" key="1">
    <source>
        <dbReference type="SAM" id="Coils"/>
    </source>
</evidence>
<comment type="caution">
    <text evidence="3">The sequence shown here is derived from an EMBL/GenBank/DDBJ whole genome shotgun (WGS) entry which is preliminary data.</text>
</comment>
<evidence type="ECO:0000256" key="2">
    <source>
        <dbReference type="SAM" id="SignalP"/>
    </source>
</evidence>
<gene>
    <name evidence="3" type="ORF">C4532_00725</name>
</gene>
<proteinExistence type="predicted"/>
<sequence length="196" mass="21947">MKKSILLATVLALLFTLACVTVNVYFPAAEVQRAADKIVEEVQGTQPTTSEAPSDESMLRRSWNAIALFQNEAYAQPDINITTPNIRALKAKMKERFPSLQPLYGNGVVGETNDGLLNIRSLEGLGLKEKADAKKLVEAENADRENLYREIAKANDLTPDTIPQIKELFANSWRKNAKKGWWIQEDDGEWVKKVSE</sequence>
<keyword evidence="1" id="KW-0175">Coiled coil</keyword>
<dbReference type="EMBL" id="QZKI01000005">
    <property type="protein sequence ID" value="RJP75285.1"/>
    <property type="molecule type" value="Genomic_DNA"/>
</dbReference>
<protein>
    <submittedName>
        <fullName evidence="3">DUF1318 domain-containing protein</fullName>
    </submittedName>
</protein>
<keyword evidence="2" id="KW-0732">Signal</keyword>
<accession>A0A419F9I8</accession>
<feature type="chain" id="PRO_5019045423" evidence="2">
    <location>
        <begin position="19"/>
        <end position="196"/>
    </location>
</feature>
<evidence type="ECO:0000313" key="4">
    <source>
        <dbReference type="Proteomes" id="UP000285961"/>
    </source>
</evidence>
<dbReference type="Proteomes" id="UP000285961">
    <property type="component" value="Unassembled WGS sequence"/>
</dbReference>
<dbReference type="PROSITE" id="PS51257">
    <property type="entry name" value="PROKAR_LIPOPROTEIN"/>
    <property type="match status" value="1"/>
</dbReference>
<dbReference type="Pfam" id="PF07027">
    <property type="entry name" value="DUF1318"/>
    <property type="match status" value="1"/>
</dbReference>
<feature type="signal peptide" evidence="2">
    <location>
        <begin position="1"/>
        <end position="18"/>
    </location>
</feature>
<organism evidence="3 4">
    <name type="scientific">Candidatus Abyssobacteria bacterium SURF_17</name>
    <dbReference type="NCBI Taxonomy" id="2093361"/>
    <lineage>
        <taxon>Bacteria</taxon>
        <taxon>Pseudomonadati</taxon>
        <taxon>Candidatus Hydrogenedentota</taxon>
        <taxon>Candidatus Abyssobacteria</taxon>
    </lineage>
</organism>
<name>A0A419F9I8_9BACT</name>